<keyword evidence="3" id="KW-1185">Reference proteome</keyword>
<dbReference type="Gramene" id="mRNA:HanXRQr2_Chr01g0031181">
    <property type="protein sequence ID" value="CDS:HanXRQr2_Chr01g0031181.1"/>
    <property type="gene ID" value="HanXRQr2_Chr01g0031181"/>
</dbReference>
<sequence>MEPETPAHASVLERPEAQSRPGVQTGKHSSNLHYLNYVVVFDTLSGLDLGVKRTAAMTEEDQAIITQIMEKKRKLLSDTKHKLDTEAALDMSEEKRKLMGQLVGPAPSESEVDLSVFRKKSANILDDLYEDSTGKEGSDSSLLLTAFLLLLSLSFFYARASVTPGCICRVSEGYWFEVSTIDLSWFKAYCC</sequence>
<gene>
    <name evidence="2" type="ORF">HanXRQr2_Chr01g0031181</name>
</gene>
<organism evidence="2 3">
    <name type="scientific">Helianthus annuus</name>
    <name type="common">Common sunflower</name>
    <dbReference type="NCBI Taxonomy" id="4232"/>
    <lineage>
        <taxon>Eukaryota</taxon>
        <taxon>Viridiplantae</taxon>
        <taxon>Streptophyta</taxon>
        <taxon>Embryophyta</taxon>
        <taxon>Tracheophyta</taxon>
        <taxon>Spermatophyta</taxon>
        <taxon>Magnoliopsida</taxon>
        <taxon>eudicotyledons</taxon>
        <taxon>Gunneridae</taxon>
        <taxon>Pentapetalae</taxon>
        <taxon>asterids</taxon>
        <taxon>campanulids</taxon>
        <taxon>Asterales</taxon>
        <taxon>Asteraceae</taxon>
        <taxon>Asteroideae</taxon>
        <taxon>Heliantheae alliance</taxon>
        <taxon>Heliantheae</taxon>
        <taxon>Helianthus</taxon>
    </lineage>
</organism>
<evidence type="ECO:0000313" key="2">
    <source>
        <dbReference type="EMBL" id="KAF5822804.1"/>
    </source>
</evidence>
<evidence type="ECO:0000256" key="1">
    <source>
        <dbReference type="SAM" id="MobiDB-lite"/>
    </source>
</evidence>
<evidence type="ECO:0000313" key="3">
    <source>
        <dbReference type="Proteomes" id="UP000215914"/>
    </source>
</evidence>
<dbReference type="Proteomes" id="UP000215914">
    <property type="component" value="Unassembled WGS sequence"/>
</dbReference>
<reference evidence="2" key="1">
    <citation type="journal article" date="2017" name="Nature">
        <title>The sunflower genome provides insights into oil metabolism, flowering and Asterid evolution.</title>
        <authorList>
            <person name="Badouin H."/>
            <person name="Gouzy J."/>
            <person name="Grassa C.J."/>
            <person name="Murat F."/>
            <person name="Staton S.E."/>
            <person name="Cottret L."/>
            <person name="Lelandais-Briere C."/>
            <person name="Owens G.L."/>
            <person name="Carrere S."/>
            <person name="Mayjonade B."/>
            <person name="Legrand L."/>
            <person name="Gill N."/>
            <person name="Kane N.C."/>
            <person name="Bowers J.E."/>
            <person name="Hubner S."/>
            <person name="Bellec A."/>
            <person name="Berard A."/>
            <person name="Berges H."/>
            <person name="Blanchet N."/>
            <person name="Boniface M.C."/>
            <person name="Brunel D."/>
            <person name="Catrice O."/>
            <person name="Chaidir N."/>
            <person name="Claudel C."/>
            <person name="Donnadieu C."/>
            <person name="Faraut T."/>
            <person name="Fievet G."/>
            <person name="Helmstetter N."/>
            <person name="King M."/>
            <person name="Knapp S.J."/>
            <person name="Lai Z."/>
            <person name="Le Paslier M.C."/>
            <person name="Lippi Y."/>
            <person name="Lorenzon L."/>
            <person name="Mandel J.R."/>
            <person name="Marage G."/>
            <person name="Marchand G."/>
            <person name="Marquand E."/>
            <person name="Bret-Mestries E."/>
            <person name="Morien E."/>
            <person name="Nambeesan S."/>
            <person name="Nguyen T."/>
            <person name="Pegot-Espagnet P."/>
            <person name="Pouilly N."/>
            <person name="Raftis F."/>
            <person name="Sallet E."/>
            <person name="Schiex T."/>
            <person name="Thomas J."/>
            <person name="Vandecasteele C."/>
            <person name="Vares D."/>
            <person name="Vear F."/>
            <person name="Vautrin S."/>
            <person name="Crespi M."/>
            <person name="Mangin B."/>
            <person name="Burke J.M."/>
            <person name="Salse J."/>
            <person name="Munos S."/>
            <person name="Vincourt P."/>
            <person name="Rieseberg L.H."/>
            <person name="Langlade N.B."/>
        </authorList>
    </citation>
    <scope>NUCLEOTIDE SEQUENCE</scope>
    <source>
        <tissue evidence="2">Leaves</tissue>
    </source>
</reference>
<proteinExistence type="predicted"/>
<protein>
    <submittedName>
        <fullName evidence="2">Uncharacterized protein</fullName>
    </submittedName>
</protein>
<dbReference type="AlphaFoldDB" id="A0A9K3JX40"/>
<reference evidence="2" key="2">
    <citation type="submission" date="2020-06" db="EMBL/GenBank/DDBJ databases">
        <title>Helianthus annuus Genome sequencing and assembly Release 2.</title>
        <authorList>
            <person name="Gouzy J."/>
            <person name="Langlade N."/>
            <person name="Munos S."/>
        </authorList>
    </citation>
    <scope>NUCLEOTIDE SEQUENCE</scope>
    <source>
        <tissue evidence="2">Leaves</tissue>
    </source>
</reference>
<feature type="region of interest" description="Disordered" evidence="1">
    <location>
        <begin position="1"/>
        <end position="27"/>
    </location>
</feature>
<dbReference type="EMBL" id="MNCJ02000316">
    <property type="protein sequence ID" value="KAF5822804.1"/>
    <property type="molecule type" value="Genomic_DNA"/>
</dbReference>
<comment type="caution">
    <text evidence="2">The sequence shown here is derived from an EMBL/GenBank/DDBJ whole genome shotgun (WGS) entry which is preliminary data.</text>
</comment>
<accession>A0A9K3JX40</accession>
<name>A0A9K3JX40_HELAN</name>